<evidence type="ECO:0000313" key="5">
    <source>
        <dbReference type="EMBL" id="UUF09327.1"/>
    </source>
</evidence>
<dbReference type="SMART" id="SM00287">
    <property type="entry name" value="SH3b"/>
    <property type="match status" value="1"/>
</dbReference>
<feature type="domain" description="SH3b" evidence="3">
    <location>
        <begin position="124"/>
        <end position="187"/>
    </location>
</feature>
<keyword evidence="2" id="KW-0812">Transmembrane</keyword>
<evidence type="ECO:0000313" key="4">
    <source>
        <dbReference type="EMBL" id="UUF05216.1"/>
    </source>
</evidence>
<evidence type="ECO:0000313" key="6">
    <source>
        <dbReference type="Proteomes" id="UP001058016"/>
    </source>
</evidence>
<keyword evidence="2" id="KW-1133">Transmembrane helix</keyword>
<proteinExistence type="predicted"/>
<dbReference type="InterPro" id="IPR052354">
    <property type="entry name" value="Cell_Wall_Dynamics_Protein"/>
</dbReference>
<keyword evidence="2" id="KW-0472">Membrane</keyword>
<evidence type="ECO:0000259" key="3">
    <source>
        <dbReference type="PROSITE" id="PS51781"/>
    </source>
</evidence>
<keyword evidence="6" id="KW-1185">Reference proteome</keyword>
<dbReference type="PANTHER" id="PTHR34408">
    <property type="entry name" value="FAMILY PROTEIN, PUTATIVE-RELATED"/>
    <property type="match status" value="1"/>
</dbReference>
<dbReference type="PROSITE" id="PS51781">
    <property type="entry name" value="SH3B"/>
    <property type="match status" value="1"/>
</dbReference>
<accession>A0A9Q9FG57</accession>
<evidence type="ECO:0000256" key="2">
    <source>
        <dbReference type="SAM" id="Phobius"/>
    </source>
</evidence>
<dbReference type="RefSeq" id="WP_055244893.1">
    <property type="nucleotide sequence ID" value="NZ_CP071249.1"/>
</dbReference>
<gene>
    <name evidence="4" type="ORF">J0J69_08945</name>
    <name evidence="5" type="ORF">J0J70_05035</name>
</gene>
<protein>
    <submittedName>
        <fullName evidence="5">SH3 domain-containing protein</fullName>
    </submittedName>
</protein>
<evidence type="ECO:0000313" key="7">
    <source>
        <dbReference type="Proteomes" id="UP001058072"/>
    </source>
</evidence>
<feature type="transmembrane region" description="Helical" evidence="2">
    <location>
        <begin position="20"/>
        <end position="41"/>
    </location>
</feature>
<reference evidence="5 6" key="1">
    <citation type="submission" date="2021-03" db="EMBL/GenBank/DDBJ databases">
        <title>Comparative Genomics and Metabolomics in the genus Turicibacter.</title>
        <authorList>
            <person name="Maki J."/>
            <person name="Looft T."/>
        </authorList>
    </citation>
    <scope>NUCLEOTIDE SEQUENCE</scope>
    <source>
        <strain evidence="5">ISU324</strain>
        <strain evidence="4 6">MMM721</strain>
    </source>
</reference>
<dbReference type="Pfam" id="PF08239">
    <property type="entry name" value="SH3_3"/>
    <property type="match status" value="1"/>
</dbReference>
<dbReference type="AlphaFoldDB" id="A0A9Q9FG57"/>
<organism evidence="5 7">
    <name type="scientific">Turicibacter bilis</name>
    <dbReference type="NCBI Taxonomy" id="2735723"/>
    <lineage>
        <taxon>Bacteria</taxon>
        <taxon>Bacillati</taxon>
        <taxon>Bacillota</taxon>
        <taxon>Erysipelotrichia</taxon>
        <taxon>Erysipelotrichales</taxon>
        <taxon>Turicibacteraceae</taxon>
        <taxon>Turicibacter</taxon>
    </lineage>
</organism>
<feature type="compositionally biased region" description="Polar residues" evidence="1">
    <location>
        <begin position="89"/>
        <end position="105"/>
    </location>
</feature>
<dbReference type="Proteomes" id="UP001058072">
    <property type="component" value="Chromosome"/>
</dbReference>
<dbReference type="EMBL" id="CP071249">
    <property type="protein sequence ID" value="UUF05216.1"/>
    <property type="molecule type" value="Genomic_DNA"/>
</dbReference>
<evidence type="ECO:0000256" key="1">
    <source>
        <dbReference type="SAM" id="MobiDB-lite"/>
    </source>
</evidence>
<dbReference type="EMBL" id="CP071250">
    <property type="protein sequence ID" value="UUF09327.1"/>
    <property type="molecule type" value="Genomic_DNA"/>
</dbReference>
<dbReference type="InterPro" id="IPR003646">
    <property type="entry name" value="SH3-like_bac-type"/>
</dbReference>
<sequence length="187" mass="20714">MKSKKKDEFDGKVTSWTQKLGVSIIGLLTALGAGLIVYTGVMAATYEQPKSENDYLTYDKVEVETSDDSIDVNQDTSVDQKQEEVTPPATDSSNEQSSDQTHETGQQQSEKPVQQEQTPVQTNNNEAYCNVDGVNVRAKAATGTDIIGNLDAGDKVKVLDRYYSDEWIQISFEGEIGYVYAEYLTFK</sequence>
<feature type="compositionally biased region" description="Low complexity" evidence="1">
    <location>
        <begin position="106"/>
        <end position="117"/>
    </location>
</feature>
<feature type="region of interest" description="Disordered" evidence="1">
    <location>
        <begin position="66"/>
        <end position="126"/>
    </location>
</feature>
<name>A0A9Q9FG57_9FIRM</name>
<dbReference type="Gene3D" id="2.30.30.40">
    <property type="entry name" value="SH3 Domains"/>
    <property type="match status" value="1"/>
</dbReference>
<dbReference type="Proteomes" id="UP001058016">
    <property type="component" value="Chromosome"/>
</dbReference>